<evidence type="ECO:0000313" key="1">
    <source>
        <dbReference type="EMBL" id="KAJ7704944.1"/>
    </source>
</evidence>
<dbReference type="Proteomes" id="UP001221757">
    <property type="component" value="Unassembled WGS sequence"/>
</dbReference>
<evidence type="ECO:0008006" key="3">
    <source>
        <dbReference type="Google" id="ProtNLM"/>
    </source>
</evidence>
<reference evidence="1" key="1">
    <citation type="submission" date="2023-03" db="EMBL/GenBank/DDBJ databases">
        <title>Massive genome expansion in bonnet fungi (Mycena s.s.) driven by repeated elements and novel gene families across ecological guilds.</title>
        <authorList>
            <consortium name="Lawrence Berkeley National Laboratory"/>
            <person name="Harder C.B."/>
            <person name="Miyauchi S."/>
            <person name="Viragh M."/>
            <person name="Kuo A."/>
            <person name="Thoen E."/>
            <person name="Andreopoulos B."/>
            <person name="Lu D."/>
            <person name="Skrede I."/>
            <person name="Drula E."/>
            <person name="Henrissat B."/>
            <person name="Morin E."/>
            <person name="Kohler A."/>
            <person name="Barry K."/>
            <person name="LaButti K."/>
            <person name="Morin E."/>
            <person name="Salamov A."/>
            <person name="Lipzen A."/>
            <person name="Mereny Z."/>
            <person name="Hegedus B."/>
            <person name="Baldrian P."/>
            <person name="Stursova M."/>
            <person name="Weitz H."/>
            <person name="Taylor A."/>
            <person name="Grigoriev I.V."/>
            <person name="Nagy L.G."/>
            <person name="Martin F."/>
            <person name="Kauserud H."/>
        </authorList>
    </citation>
    <scope>NUCLEOTIDE SEQUENCE</scope>
    <source>
        <strain evidence="1">CBHHK067</strain>
    </source>
</reference>
<sequence>MVPADDLRARIKELAAAILRQKKILRDLEQAKSDVQSDLNRVLDPMARLPLELSSEIFIRCLPTNSLPNPHPTSAPLLLTTVCRAWSHIAISTPSLWAGIRIEFPCRNPMKERMDLWIGRARSLPLSISLINGPLCFDTRESLQHIADQIQTLKLYLPSGYDLRALATPFPSLKTLIIGRGWEEQRYSDSDDNDYSHDGIECVEMLRAAPGLVECTFDALQHELDDSPFAFHTQTPQLELTHSSLKHLRFGRPSYVYSPSSSRLILKSLTLPALESLRISDWSDDLVAFITRSSPPLKSLETSIPNEFPASLAERVFRVLPGLTDLHVTFSTSISSFLDVLAIGSPPQFLPNLSNLTMSGLIVDHPQYEKLVNMLAARQACSQPQLKTCRLFFSRHLRRSDDGPDAGILAALRQLAAGGMEIHVGVEGQNLL</sequence>
<evidence type="ECO:0000313" key="2">
    <source>
        <dbReference type="Proteomes" id="UP001221757"/>
    </source>
</evidence>
<comment type="caution">
    <text evidence="1">The sequence shown here is derived from an EMBL/GenBank/DDBJ whole genome shotgun (WGS) entry which is preliminary data.</text>
</comment>
<dbReference type="InterPro" id="IPR032675">
    <property type="entry name" value="LRR_dom_sf"/>
</dbReference>
<name>A0AAD7GTG5_MYCRO</name>
<keyword evidence="2" id="KW-1185">Reference proteome</keyword>
<gene>
    <name evidence="1" type="ORF">B0H17DRAFT_697458</name>
</gene>
<dbReference type="EMBL" id="JARKIE010000009">
    <property type="protein sequence ID" value="KAJ7704944.1"/>
    <property type="molecule type" value="Genomic_DNA"/>
</dbReference>
<accession>A0AAD7GTG5</accession>
<dbReference type="AlphaFoldDB" id="A0AAD7GTG5"/>
<organism evidence="1 2">
    <name type="scientific">Mycena rosella</name>
    <name type="common">Pink bonnet</name>
    <name type="synonym">Agaricus rosellus</name>
    <dbReference type="NCBI Taxonomy" id="1033263"/>
    <lineage>
        <taxon>Eukaryota</taxon>
        <taxon>Fungi</taxon>
        <taxon>Dikarya</taxon>
        <taxon>Basidiomycota</taxon>
        <taxon>Agaricomycotina</taxon>
        <taxon>Agaricomycetes</taxon>
        <taxon>Agaricomycetidae</taxon>
        <taxon>Agaricales</taxon>
        <taxon>Marasmiineae</taxon>
        <taxon>Mycenaceae</taxon>
        <taxon>Mycena</taxon>
    </lineage>
</organism>
<proteinExistence type="predicted"/>
<protein>
    <recommendedName>
        <fullName evidence="3">F-box domain-containing protein</fullName>
    </recommendedName>
</protein>
<dbReference type="Gene3D" id="3.80.10.10">
    <property type="entry name" value="Ribonuclease Inhibitor"/>
    <property type="match status" value="1"/>
</dbReference>